<dbReference type="EMBL" id="CP101740">
    <property type="protein sequence ID" value="UUL83907.1"/>
    <property type="molecule type" value="Genomic_DNA"/>
</dbReference>
<feature type="transmembrane region" description="Helical" evidence="1">
    <location>
        <begin position="105"/>
        <end position="123"/>
    </location>
</feature>
<sequence>MTPAAERRLLQAAVVLVCFVPLSASLSSLWYGPRWLSGVAEVPTDLDSHFRYLSGLFLVMGLAFLATVPRIEAQGERLRLLGAMVVVGGLARLASLVLVGVPSRGHVVGLCIELGVVPAILLWQRRVARRVAADPNFARSPRACRRAARLRHDSVDRKCGPDFDKLSPNGIGG</sequence>
<dbReference type="Pfam" id="PF14248">
    <property type="entry name" value="DUF4345"/>
    <property type="match status" value="1"/>
</dbReference>
<dbReference type="RefSeq" id="WP_256507742.1">
    <property type="nucleotide sequence ID" value="NZ_CP101740.1"/>
</dbReference>
<evidence type="ECO:0000313" key="3">
    <source>
        <dbReference type="Proteomes" id="UP001058533"/>
    </source>
</evidence>
<feature type="transmembrane region" description="Helical" evidence="1">
    <location>
        <begin position="80"/>
        <end position="99"/>
    </location>
</feature>
<gene>
    <name evidence="2" type="ORF">NMP03_06855</name>
</gene>
<dbReference type="Proteomes" id="UP001058533">
    <property type="component" value="Chromosome"/>
</dbReference>
<accession>A0ABY5LAW5</accession>
<protein>
    <submittedName>
        <fullName evidence="2">DUF4345 domain-containing protein</fullName>
    </submittedName>
</protein>
<proteinExistence type="predicted"/>
<evidence type="ECO:0000313" key="2">
    <source>
        <dbReference type="EMBL" id="UUL83907.1"/>
    </source>
</evidence>
<keyword evidence="1" id="KW-0812">Transmembrane</keyword>
<name>A0ABY5LAW5_9SPHN</name>
<evidence type="ECO:0000256" key="1">
    <source>
        <dbReference type="SAM" id="Phobius"/>
    </source>
</evidence>
<reference evidence="2" key="1">
    <citation type="submission" date="2022-07" db="EMBL/GenBank/DDBJ databases">
        <title>Sphingomonas sp. nov., a novel bacterium isolated from the north slope of the Mount Everest.</title>
        <authorList>
            <person name="Cui X."/>
            <person name="Liu Y."/>
        </authorList>
    </citation>
    <scope>NUCLEOTIDE SEQUENCE</scope>
    <source>
        <strain evidence="2">S5-59</strain>
    </source>
</reference>
<organism evidence="2 3">
    <name type="scientific">Sphingomonas qomolangmaensis</name>
    <dbReference type="NCBI Taxonomy" id="2918765"/>
    <lineage>
        <taxon>Bacteria</taxon>
        <taxon>Pseudomonadati</taxon>
        <taxon>Pseudomonadota</taxon>
        <taxon>Alphaproteobacteria</taxon>
        <taxon>Sphingomonadales</taxon>
        <taxon>Sphingomonadaceae</taxon>
        <taxon>Sphingomonas</taxon>
    </lineage>
</organism>
<keyword evidence="1" id="KW-0472">Membrane</keyword>
<keyword evidence="3" id="KW-1185">Reference proteome</keyword>
<feature type="transmembrane region" description="Helical" evidence="1">
    <location>
        <begin position="49"/>
        <end position="68"/>
    </location>
</feature>
<dbReference type="InterPro" id="IPR025597">
    <property type="entry name" value="DUF4345"/>
</dbReference>
<keyword evidence="1" id="KW-1133">Transmembrane helix</keyword>